<protein>
    <recommendedName>
        <fullName evidence="2">RNA-binding S4 domain-containing protein</fullName>
    </recommendedName>
</protein>
<dbReference type="AlphaFoldDB" id="A0A1F4Q4P6"/>
<dbReference type="PROSITE" id="PS50889">
    <property type="entry name" value="S4"/>
    <property type="match status" value="1"/>
</dbReference>
<organism evidence="3 4">
    <name type="scientific">candidate division WOR-1 bacterium RIFCSPHIGHO2_01_FULL_53_15</name>
    <dbReference type="NCBI Taxonomy" id="1802564"/>
    <lineage>
        <taxon>Bacteria</taxon>
        <taxon>Bacillati</taxon>
        <taxon>Saganbacteria</taxon>
    </lineage>
</organism>
<feature type="domain" description="RNA-binding S4" evidence="2">
    <location>
        <begin position="1"/>
        <end position="63"/>
    </location>
</feature>
<dbReference type="Proteomes" id="UP000178724">
    <property type="component" value="Unassembled WGS sequence"/>
</dbReference>
<evidence type="ECO:0000259" key="2">
    <source>
        <dbReference type="SMART" id="SM00363"/>
    </source>
</evidence>
<dbReference type="InterPro" id="IPR036986">
    <property type="entry name" value="S4_RNA-bd_sf"/>
</dbReference>
<dbReference type="SUPFAM" id="SSF55174">
    <property type="entry name" value="Alpha-L RNA-binding motif"/>
    <property type="match status" value="1"/>
</dbReference>
<dbReference type="Gene3D" id="3.10.290.10">
    <property type="entry name" value="RNA-binding S4 domain"/>
    <property type="match status" value="1"/>
</dbReference>
<keyword evidence="1" id="KW-0694">RNA-binding</keyword>
<dbReference type="Pfam" id="PF01479">
    <property type="entry name" value="S4"/>
    <property type="match status" value="1"/>
</dbReference>
<accession>A0A1F4Q4P6</accession>
<reference evidence="3 4" key="1">
    <citation type="journal article" date="2016" name="Nat. Commun.">
        <title>Thousands of microbial genomes shed light on interconnected biogeochemical processes in an aquifer system.</title>
        <authorList>
            <person name="Anantharaman K."/>
            <person name="Brown C.T."/>
            <person name="Hug L.A."/>
            <person name="Sharon I."/>
            <person name="Castelle C.J."/>
            <person name="Probst A.J."/>
            <person name="Thomas B.C."/>
            <person name="Singh A."/>
            <person name="Wilkins M.J."/>
            <person name="Karaoz U."/>
            <person name="Brodie E.L."/>
            <person name="Williams K.H."/>
            <person name="Hubbard S.S."/>
            <person name="Banfield J.F."/>
        </authorList>
    </citation>
    <scope>NUCLEOTIDE SEQUENCE [LARGE SCALE GENOMIC DNA]</scope>
</reference>
<dbReference type="GO" id="GO:0003723">
    <property type="term" value="F:RNA binding"/>
    <property type="evidence" value="ECO:0007669"/>
    <property type="project" value="UniProtKB-KW"/>
</dbReference>
<gene>
    <name evidence="3" type="ORF">A2625_02715</name>
</gene>
<dbReference type="SMART" id="SM00363">
    <property type="entry name" value="S4"/>
    <property type="match status" value="1"/>
</dbReference>
<proteinExistence type="predicted"/>
<evidence type="ECO:0000313" key="3">
    <source>
        <dbReference type="EMBL" id="OGB90222.1"/>
    </source>
</evidence>
<dbReference type="CDD" id="cd00165">
    <property type="entry name" value="S4"/>
    <property type="match status" value="1"/>
</dbReference>
<name>A0A1F4Q4P6_UNCSA</name>
<evidence type="ECO:0000256" key="1">
    <source>
        <dbReference type="PROSITE-ProRule" id="PRU00182"/>
    </source>
</evidence>
<sequence>MIVIDLFSETKLAASKTEARRLIQQGGVSVNEQIVKDDKLSVNLSGERLIKVGKRKFLRVKQG</sequence>
<evidence type="ECO:0000313" key="4">
    <source>
        <dbReference type="Proteomes" id="UP000178724"/>
    </source>
</evidence>
<comment type="caution">
    <text evidence="3">The sequence shown here is derived from an EMBL/GenBank/DDBJ whole genome shotgun (WGS) entry which is preliminary data.</text>
</comment>
<dbReference type="InterPro" id="IPR002942">
    <property type="entry name" value="S4_RNA-bd"/>
</dbReference>
<dbReference type="EMBL" id="METM01000013">
    <property type="protein sequence ID" value="OGB90222.1"/>
    <property type="molecule type" value="Genomic_DNA"/>
</dbReference>